<sequence>MPKVKDKTKYTKRYEENLLQKALADIGNGLRKKQANKRKSMESHDQHYNTEKGFPRNKSDIQTSVKSFLDASPRRTPFKDNTPGKNWYRAFSKRHSDLVSRTSEAVTKASSAVSESDIRKWFSQIENYLKEKSYFSILEYPDRIYNGDETCFMLCPKEDTVIAPRGTKNVYKVDQGAAKANLTVMFTISASGVITPPMEIYPYKRLSATIVNSVPDNWGIGTSDNGWMKSELFIEYISNVLHPYLKQKGVQLPIILFVDGHKTHMTACNLQLWNVDNIHFSKCLGKDSKKENLVPEAVKEDTLIKKLTYEEVVDIMGPTKVDEIKRYIKNHIEHEENIEVLMKIFVNLKPDDIVNEMLQMMKVLTEEIKLIRLGQKEYMKEIIELKKENKDLREKLLELENKITKMEKSTEELCFKAQEKLQQQKRAVRKNNIIIKGLEINEQTVVKEAETLIGNLQDNIKIKEIGLINKQKKHCISKAEHMGR</sequence>
<keyword evidence="2" id="KW-1185">Reference proteome</keyword>
<evidence type="ECO:0000313" key="1">
    <source>
        <dbReference type="EMBL" id="KAI4454312.1"/>
    </source>
</evidence>
<name>A0ACB9SH15_HOLOL</name>
<proteinExistence type="predicted"/>
<dbReference type="EMBL" id="CM043023">
    <property type="protein sequence ID" value="KAI4454312.1"/>
    <property type="molecule type" value="Genomic_DNA"/>
</dbReference>
<dbReference type="Proteomes" id="UP001056778">
    <property type="component" value="Chromosome 9"/>
</dbReference>
<reference evidence="1" key="1">
    <citation type="submission" date="2022-04" db="EMBL/GenBank/DDBJ databases">
        <title>Chromosome-scale genome assembly of Holotrichia oblita Faldermann.</title>
        <authorList>
            <person name="Rongchong L."/>
        </authorList>
    </citation>
    <scope>NUCLEOTIDE SEQUENCE</scope>
    <source>
        <strain evidence="1">81SQS9</strain>
    </source>
</reference>
<evidence type="ECO:0000313" key="2">
    <source>
        <dbReference type="Proteomes" id="UP001056778"/>
    </source>
</evidence>
<protein>
    <submittedName>
        <fullName evidence="1">Uncharacterized protein</fullName>
    </submittedName>
</protein>
<accession>A0ACB9SH15</accession>
<comment type="caution">
    <text evidence="1">The sequence shown here is derived from an EMBL/GenBank/DDBJ whole genome shotgun (WGS) entry which is preliminary data.</text>
</comment>
<gene>
    <name evidence="1" type="ORF">MML48_9g00016377</name>
</gene>
<organism evidence="1 2">
    <name type="scientific">Holotrichia oblita</name>
    <name type="common">Chafer beetle</name>
    <dbReference type="NCBI Taxonomy" id="644536"/>
    <lineage>
        <taxon>Eukaryota</taxon>
        <taxon>Metazoa</taxon>
        <taxon>Ecdysozoa</taxon>
        <taxon>Arthropoda</taxon>
        <taxon>Hexapoda</taxon>
        <taxon>Insecta</taxon>
        <taxon>Pterygota</taxon>
        <taxon>Neoptera</taxon>
        <taxon>Endopterygota</taxon>
        <taxon>Coleoptera</taxon>
        <taxon>Polyphaga</taxon>
        <taxon>Scarabaeiformia</taxon>
        <taxon>Scarabaeidae</taxon>
        <taxon>Melolonthinae</taxon>
        <taxon>Holotrichia</taxon>
    </lineage>
</organism>